<dbReference type="Proteomes" id="UP001066276">
    <property type="component" value="Chromosome 1_1"/>
</dbReference>
<protein>
    <submittedName>
        <fullName evidence="1">Uncharacterized protein</fullName>
    </submittedName>
</protein>
<gene>
    <name evidence="1" type="ORF">NDU88_003088</name>
</gene>
<dbReference type="EMBL" id="JANPWB010000001">
    <property type="protein sequence ID" value="KAJ1215480.1"/>
    <property type="molecule type" value="Genomic_DNA"/>
</dbReference>
<keyword evidence="2" id="KW-1185">Reference proteome</keyword>
<reference evidence="1" key="1">
    <citation type="journal article" date="2022" name="bioRxiv">
        <title>Sequencing and chromosome-scale assembly of the giantPleurodeles waltlgenome.</title>
        <authorList>
            <person name="Brown T."/>
            <person name="Elewa A."/>
            <person name="Iarovenko S."/>
            <person name="Subramanian E."/>
            <person name="Araus A.J."/>
            <person name="Petzold A."/>
            <person name="Susuki M."/>
            <person name="Suzuki K.-i.T."/>
            <person name="Hayashi T."/>
            <person name="Toyoda A."/>
            <person name="Oliveira C."/>
            <person name="Osipova E."/>
            <person name="Leigh N.D."/>
            <person name="Simon A."/>
            <person name="Yun M.H."/>
        </authorList>
    </citation>
    <scope>NUCLEOTIDE SEQUENCE</scope>
    <source>
        <strain evidence="1">20211129_DDA</strain>
        <tissue evidence="1">Liver</tissue>
    </source>
</reference>
<name>A0AAV7WND6_PLEWA</name>
<evidence type="ECO:0000313" key="1">
    <source>
        <dbReference type="EMBL" id="KAJ1215480.1"/>
    </source>
</evidence>
<organism evidence="1 2">
    <name type="scientific">Pleurodeles waltl</name>
    <name type="common">Iberian ribbed newt</name>
    <dbReference type="NCBI Taxonomy" id="8319"/>
    <lineage>
        <taxon>Eukaryota</taxon>
        <taxon>Metazoa</taxon>
        <taxon>Chordata</taxon>
        <taxon>Craniata</taxon>
        <taxon>Vertebrata</taxon>
        <taxon>Euteleostomi</taxon>
        <taxon>Amphibia</taxon>
        <taxon>Batrachia</taxon>
        <taxon>Caudata</taxon>
        <taxon>Salamandroidea</taxon>
        <taxon>Salamandridae</taxon>
        <taxon>Pleurodelinae</taxon>
        <taxon>Pleurodeles</taxon>
    </lineage>
</organism>
<sequence length="108" mass="11624">MLGRRYGELPPPPRRVATLWSEMQGALIPPPALSGRRFHSPGRTCMPRNSPCCSPRQQALQFSALVLPHAGPTSIPGPWAGSRALPTVSAGALLPDLLRCCYLVVLLD</sequence>
<dbReference type="AlphaFoldDB" id="A0AAV7WND6"/>
<accession>A0AAV7WND6</accession>
<evidence type="ECO:0000313" key="2">
    <source>
        <dbReference type="Proteomes" id="UP001066276"/>
    </source>
</evidence>
<comment type="caution">
    <text evidence="1">The sequence shown here is derived from an EMBL/GenBank/DDBJ whole genome shotgun (WGS) entry which is preliminary data.</text>
</comment>
<proteinExistence type="predicted"/>